<keyword evidence="4" id="KW-1185">Reference proteome</keyword>
<dbReference type="EMBL" id="VUNQ01000008">
    <property type="protein sequence ID" value="MSU00912.1"/>
    <property type="molecule type" value="Genomic_DNA"/>
</dbReference>
<name>A0A6N7XJH0_9FIRM</name>
<dbReference type="Pfam" id="PF05913">
    <property type="entry name" value="MupG_C"/>
    <property type="match status" value="1"/>
</dbReference>
<evidence type="ECO:0000313" key="3">
    <source>
        <dbReference type="EMBL" id="MSU00912.1"/>
    </source>
</evidence>
<feature type="domain" description="6-phospho-N-acetylmuramidase C-terminal" evidence="1">
    <location>
        <begin position="243"/>
        <end position="357"/>
    </location>
</feature>
<dbReference type="InterPro" id="IPR017853">
    <property type="entry name" value="GH"/>
</dbReference>
<feature type="domain" description="6-phospho-N-acetylmuramidase N-terminal" evidence="2">
    <location>
        <begin position="4"/>
        <end position="236"/>
    </location>
</feature>
<gene>
    <name evidence="3" type="ORF">FYJ83_05455</name>
</gene>
<evidence type="ECO:0000259" key="1">
    <source>
        <dbReference type="Pfam" id="PF05913"/>
    </source>
</evidence>
<dbReference type="InterPro" id="IPR029000">
    <property type="entry name" value="Cyclophilin-like_dom_sf"/>
</dbReference>
<organism evidence="3 4">
    <name type="scientific">Tissierella pigra</name>
    <dbReference type="NCBI Taxonomy" id="2607614"/>
    <lineage>
        <taxon>Bacteria</taxon>
        <taxon>Bacillati</taxon>
        <taxon>Bacillota</taxon>
        <taxon>Tissierellia</taxon>
        <taxon>Tissierellales</taxon>
        <taxon>Tissierellaceae</taxon>
        <taxon>Tissierella</taxon>
    </lineage>
</organism>
<dbReference type="Pfam" id="PF19200">
    <property type="entry name" value="MupG_N"/>
    <property type="match status" value="1"/>
</dbReference>
<protein>
    <submittedName>
        <fullName evidence="3">DUF871 domain-containing protein</fullName>
    </submittedName>
</protein>
<dbReference type="PANTHER" id="PTHR38435">
    <property type="match status" value="1"/>
</dbReference>
<evidence type="ECO:0000259" key="2">
    <source>
        <dbReference type="Pfam" id="PF19200"/>
    </source>
</evidence>
<dbReference type="InterPro" id="IPR043797">
    <property type="entry name" value="MupG_N"/>
</dbReference>
<evidence type="ECO:0000313" key="4">
    <source>
        <dbReference type="Proteomes" id="UP000469523"/>
    </source>
</evidence>
<dbReference type="SUPFAM" id="SSF50891">
    <property type="entry name" value="Cyclophilin-like"/>
    <property type="match status" value="1"/>
</dbReference>
<dbReference type="RefSeq" id="WP_154439332.1">
    <property type="nucleotide sequence ID" value="NZ_JAHLPJ010000001.1"/>
</dbReference>
<dbReference type="SUPFAM" id="SSF51445">
    <property type="entry name" value="(Trans)glycosidases"/>
    <property type="match status" value="1"/>
</dbReference>
<dbReference type="InterPro" id="IPR043894">
    <property type="entry name" value="MupG_C"/>
</dbReference>
<dbReference type="PANTHER" id="PTHR38435:SF1">
    <property type="entry name" value="DUF871 DOMAIN-CONTAINING PROTEIN"/>
    <property type="match status" value="1"/>
</dbReference>
<dbReference type="InterPro" id="IPR013785">
    <property type="entry name" value="Aldolase_TIM"/>
</dbReference>
<dbReference type="Gene3D" id="3.20.20.70">
    <property type="entry name" value="Aldolase class I"/>
    <property type="match status" value="1"/>
</dbReference>
<dbReference type="InterPro" id="IPR008589">
    <property type="entry name" value="MupG"/>
</dbReference>
<dbReference type="Proteomes" id="UP000469523">
    <property type="component" value="Unassembled WGS sequence"/>
</dbReference>
<comment type="caution">
    <text evidence="3">The sequence shown here is derived from an EMBL/GenBank/DDBJ whole genome shotgun (WGS) entry which is preliminary data.</text>
</comment>
<dbReference type="AlphaFoldDB" id="A0A6N7XJH0"/>
<proteinExistence type="predicted"/>
<reference evidence="3 4" key="1">
    <citation type="submission" date="2019-09" db="EMBL/GenBank/DDBJ databases">
        <title>In-depth cultivation of the pig gut microbiome towards novel bacterial diversity and tailored functional studies.</title>
        <authorList>
            <person name="Wylensek D."/>
            <person name="Hitch T.C.A."/>
            <person name="Clavel T."/>
        </authorList>
    </citation>
    <scope>NUCLEOTIDE SEQUENCE [LARGE SCALE GENOMIC DNA]</scope>
    <source>
        <strain evidence="3 4">WCA3-693-APC-4?</strain>
    </source>
</reference>
<dbReference type="Gene3D" id="2.40.100.10">
    <property type="entry name" value="Cyclophilin-like"/>
    <property type="match status" value="1"/>
</dbReference>
<accession>A0A6N7XJH0</accession>
<sequence length="362" mass="41447">MTKLGVSIYPQKSNLEDNKNYLKSASKYGFSRVFLNFLTVENKEDLDNFKSIVSYANKLNMEVIADVAPVVFKDLGINYNDLKVFHDIGLAGIRLDMGFSGNEESIMSFNPYDLKIELNISSGTKSLDNIMSYLPNKDNIIGCHNFYPHRYTGLSREHFIRTTEEFKEYGLRTAAFISSNNASFGPWDVNEGLPTLEEHRDLLIEVQAKDLLNTGLIDDIIISNCFPSEEELKALGRMNKDILELNIEINKDISNMEKDILLKEIHFNRGDVSEYMIRSTQSRVKYKGQEFKLIDPKDITKGDIIIESSLYAHYAGEMQLALKSMKNSGKSSVVGRIVDEEIFLLDYIKPWQKFKLKLKLKE</sequence>